<evidence type="ECO:0000313" key="6">
    <source>
        <dbReference type="Proteomes" id="UP000799291"/>
    </source>
</evidence>
<evidence type="ECO:0000256" key="2">
    <source>
        <dbReference type="SAM" id="MobiDB-lite"/>
    </source>
</evidence>
<evidence type="ECO:0000259" key="4">
    <source>
        <dbReference type="Pfam" id="PF00462"/>
    </source>
</evidence>
<dbReference type="OrthoDB" id="423313at2759"/>
<dbReference type="CDD" id="cd03419">
    <property type="entry name" value="GRX_GRXh_1_2_like"/>
    <property type="match status" value="1"/>
</dbReference>
<dbReference type="InterPro" id="IPR036249">
    <property type="entry name" value="Thioredoxin-like_sf"/>
</dbReference>
<dbReference type="GO" id="GO:0034599">
    <property type="term" value="P:cellular response to oxidative stress"/>
    <property type="evidence" value="ECO:0007669"/>
    <property type="project" value="TreeGrafter"/>
</dbReference>
<organism evidence="5 6">
    <name type="scientific">Lentithecium fluviatile CBS 122367</name>
    <dbReference type="NCBI Taxonomy" id="1168545"/>
    <lineage>
        <taxon>Eukaryota</taxon>
        <taxon>Fungi</taxon>
        <taxon>Dikarya</taxon>
        <taxon>Ascomycota</taxon>
        <taxon>Pezizomycotina</taxon>
        <taxon>Dothideomycetes</taxon>
        <taxon>Pleosporomycetidae</taxon>
        <taxon>Pleosporales</taxon>
        <taxon>Massarineae</taxon>
        <taxon>Lentitheciaceae</taxon>
        <taxon>Lentithecium</taxon>
    </lineage>
</organism>
<dbReference type="InterPro" id="IPR002109">
    <property type="entry name" value="Glutaredoxin"/>
</dbReference>
<proteinExistence type="inferred from homology"/>
<dbReference type="Proteomes" id="UP000799291">
    <property type="component" value="Unassembled WGS sequence"/>
</dbReference>
<evidence type="ECO:0000256" key="1">
    <source>
        <dbReference type="ARBA" id="ARBA00009630"/>
    </source>
</evidence>
<dbReference type="GO" id="GO:0000324">
    <property type="term" value="C:fungal-type vacuole"/>
    <property type="evidence" value="ECO:0007669"/>
    <property type="project" value="TreeGrafter"/>
</dbReference>
<dbReference type="InterPro" id="IPR011899">
    <property type="entry name" value="Glutaredoxin_euk/vir"/>
</dbReference>
<keyword evidence="3" id="KW-0732">Signal</keyword>
<feature type="region of interest" description="Disordered" evidence="2">
    <location>
        <begin position="105"/>
        <end position="136"/>
    </location>
</feature>
<feature type="signal peptide" evidence="3">
    <location>
        <begin position="1"/>
        <end position="27"/>
    </location>
</feature>
<dbReference type="GO" id="GO:0004362">
    <property type="term" value="F:glutathione-disulfide reductase (NADPH) activity"/>
    <property type="evidence" value="ECO:0007669"/>
    <property type="project" value="UniProtKB-ARBA"/>
</dbReference>
<dbReference type="Gene3D" id="3.40.30.10">
    <property type="entry name" value="Glutaredoxin"/>
    <property type="match status" value="1"/>
</dbReference>
<dbReference type="PANTHER" id="PTHR45694:SF5">
    <property type="entry name" value="GLUTAREDOXIN 2"/>
    <property type="match status" value="1"/>
</dbReference>
<name>A0A6G1IVM6_9PLEO</name>
<dbReference type="AlphaFoldDB" id="A0A6G1IVM6"/>
<accession>A0A6G1IVM6</accession>
<feature type="compositionally biased region" description="Basic and acidic residues" evidence="2">
    <location>
        <begin position="120"/>
        <end position="130"/>
    </location>
</feature>
<comment type="similarity">
    <text evidence="1">Belongs to the glutaredoxin family. Monothiol subfamily.</text>
</comment>
<feature type="region of interest" description="Disordered" evidence="2">
    <location>
        <begin position="49"/>
        <end position="69"/>
    </location>
</feature>
<feature type="domain" description="Glutaredoxin" evidence="4">
    <location>
        <begin position="151"/>
        <end position="216"/>
    </location>
</feature>
<feature type="chain" id="PRO_5026047826" evidence="3">
    <location>
        <begin position="28"/>
        <end position="262"/>
    </location>
</feature>
<dbReference type="PANTHER" id="PTHR45694">
    <property type="entry name" value="GLUTAREDOXIN 2"/>
    <property type="match status" value="1"/>
</dbReference>
<dbReference type="NCBIfam" id="TIGR02180">
    <property type="entry name" value="GRX_euk"/>
    <property type="match status" value="1"/>
</dbReference>
<dbReference type="GO" id="GO:0005796">
    <property type="term" value="C:Golgi lumen"/>
    <property type="evidence" value="ECO:0007669"/>
    <property type="project" value="TreeGrafter"/>
</dbReference>
<sequence>MPSQRRMRVFGLLIVLVVVITLYMTTAQQQTRNSAFYLKTQEALSQKQYQEATRQRDSDDVSSRLKAAEDAAKDAAEKKNQKFFESVEGSGAQIAVGGRKILKDGDQTGPVQGVATVGGRPRDKFANKEPESEEDHEVEVELNAILKRSPIIIFSKSYCPHSKKAKHILLEKYNLVPEPYVVELDEHPLGPKLQDTLKERTGRRTVPNILVLGKSIGGGDQIEELDTTDKLLDTLKGMAGSRLVQAERRKVQTEMRRRRRAA</sequence>
<evidence type="ECO:0000256" key="3">
    <source>
        <dbReference type="SAM" id="SignalP"/>
    </source>
</evidence>
<dbReference type="SUPFAM" id="SSF52833">
    <property type="entry name" value="Thioredoxin-like"/>
    <property type="match status" value="1"/>
</dbReference>
<feature type="compositionally biased region" description="Basic and acidic residues" evidence="2">
    <location>
        <begin position="53"/>
        <end position="69"/>
    </location>
</feature>
<keyword evidence="6" id="KW-1185">Reference proteome</keyword>
<dbReference type="InterPro" id="IPR014025">
    <property type="entry name" value="Glutaredoxin_subgr"/>
</dbReference>
<dbReference type="PRINTS" id="PR00160">
    <property type="entry name" value="GLUTAREDOXIN"/>
</dbReference>
<dbReference type="FunFam" id="3.40.30.10:FF:000093">
    <property type="entry name" value="Glutaredoxin 2"/>
    <property type="match status" value="1"/>
</dbReference>
<dbReference type="PROSITE" id="PS51354">
    <property type="entry name" value="GLUTAREDOXIN_2"/>
    <property type="match status" value="1"/>
</dbReference>
<reference evidence="5" key="1">
    <citation type="journal article" date="2020" name="Stud. Mycol.">
        <title>101 Dothideomycetes genomes: a test case for predicting lifestyles and emergence of pathogens.</title>
        <authorList>
            <person name="Haridas S."/>
            <person name="Albert R."/>
            <person name="Binder M."/>
            <person name="Bloem J."/>
            <person name="Labutti K."/>
            <person name="Salamov A."/>
            <person name="Andreopoulos B."/>
            <person name="Baker S."/>
            <person name="Barry K."/>
            <person name="Bills G."/>
            <person name="Bluhm B."/>
            <person name="Cannon C."/>
            <person name="Castanera R."/>
            <person name="Culley D."/>
            <person name="Daum C."/>
            <person name="Ezra D."/>
            <person name="Gonzalez J."/>
            <person name="Henrissat B."/>
            <person name="Kuo A."/>
            <person name="Liang C."/>
            <person name="Lipzen A."/>
            <person name="Lutzoni F."/>
            <person name="Magnuson J."/>
            <person name="Mondo S."/>
            <person name="Nolan M."/>
            <person name="Ohm R."/>
            <person name="Pangilinan J."/>
            <person name="Park H.-J."/>
            <person name="Ramirez L."/>
            <person name="Alfaro M."/>
            <person name="Sun H."/>
            <person name="Tritt A."/>
            <person name="Yoshinaga Y."/>
            <person name="Zwiers L.-H."/>
            <person name="Turgeon B."/>
            <person name="Goodwin S."/>
            <person name="Spatafora J."/>
            <person name="Crous P."/>
            <person name="Grigoriev I."/>
        </authorList>
    </citation>
    <scope>NUCLEOTIDE SEQUENCE</scope>
    <source>
        <strain evidence="5">CBS 122367</strain>
    </source>
</reference>
<gene>
    <name evidence="5" type="ORF">K458DRAFT_74218</name>
</gene>
<evidence type="ECO:0000313" key="5">
    <source>
        <dbReference type="EMBL" id="KAF2682306.1"/>
    </source>
</evidence>
<dbReference type="GO" id="GO:0005801">
    <property type="term" value="C:cis-Golgi network"/>
    <property type="evidence" value="ECO:0007669"/>
    <property type="project" value="UniProtKB-ARBA"/>
</dbReference>
<dbReference type="Pfam" id="PF00462">
    <property type="entry name" value="Glutaredoxin"/>
    <property type="match status" value="1"/>
</dbReference>
<protein>
    <submittedName>
        <fullName evidence="5">Glutaredoxin</fullName>
    </submittedName>
</protein>
<dbReference type="EMBL" id="MU005588">
    <property type="protein sequence ID" value="KAF2682306.1"/>
    <property type="molecule type" value="Genomic_DNA"/>
</dbReference>